<dbReference type="EMBL" id="JBBPFD010000034">
    <property type="protein sequence ID" value="KAK7880957.1"/>
    <property type="molecule type" value="Genomic_DNA"/>
</dbReference>
<reference evidence="2" key="1">
    <citation type="submission" date="2024-04" db="EMBL/GenBank/DDBJ databases">
        <title>Salinicola lusitanus LLJ914,a marine bacterium isolated from the Okinawa Trough.</title>
        <authorList>
            <person name="Li J."/>
        </authorList>
    </citation>
    <scope>NUCLEOTIDE SEQUENCE [LARGE SCALE GENOMIC DNA]</scope>
</reference>
<organism evidence="1 2">
    <name type="scientific">Mugilogobius chulae</name>
    <name type="common">yellowstripe goby</name>
    <dbReference type="NCBI Taxonomy" id="88201"/>
    <lineage>
        <taxon>Eukaryota</taxon>
        <taxon>Metazoa</taxon>
        <taxon>Chordata</taxon>
        <taxon>Craniata</taxon>
        <taxon>Vertebrata</taxon>
        <taxon>Euteleostomi</taxon>
        <taxon>Actinopterygii</taxon>
        <taxon>Neopterygii</taxon>
        <taxon>Teleostei</taxon>
        <taxon>Neoteleostei</taxon>
        <taxon>Acanthomorphata</taxon>
        <taxon>Gobiaria</taxon>
        <taxon>Gobiiformes</taxon>
        <taxon>Gobioidei</taxon>
        <taxon>Gobiidae</taxon>
        <taxon>Gobionellinae</taxon>
        <taxon>Mugilogobius</taxon>
    </lineage>
</organism>
<comment type="caution">
    <text evidence="1">The sequence shown here is derived from an EMBL/GenBank/DDBJ whole genome shotgun (WGS) entry which is preliminary data.</text>
</comment>
<proteinExistence type="predicted"/>
<dbReference type="AlphaFoldDB" id="A0AAW0MNR8"/>
<dbReference type="InterPro" id="IPR045860">
    <property type="entry name" value="Snake_toxin-like_sf"/>
</dbReference>
<keyword evidence="2" id="KW-1185">Reference proteome</keyword>
<protein>
    <recommendedName>
        <fullName evidence="3">UPAR/Ly6 domain-containing protein</fullName>
    </recommendedName>
</protein>
<evidence type="ECO:0000313" key="2">
    <source>
        <dbReference type="Proteomes" id="UP001460270"/>
    </source>
</evidence>
<evidence type="ECO:0000313" key="1">
    <source>
        <dbReference type="EMBL" id="KAK7880957.1"/>
    </source>
</evidence>
<name>A0AAW0MNR8_9GOBI</name>
<gene>
    <name evidence="1" type="ORF">WMY93_032411</name>
</gene>
<evidence type="ECO:0008006" key="3">
    <source>
        <dbReference type="Google" id="ProtNLM"/>
    </source>
</evidence>
<dbReference type="SUPFAM" id="SSF57302">
    <property type="entry name" value="Snake toxin-like"/>
    <property type="match status" value="1"/>
</dbReference>
<sequence>MSFLLRDISSPLNITDSYTGKGCASSGECSFTGIDHISMNYGMGHSFVNRQCCDTDHCNTANTSIPAPSAGSLQCYSCDPSSFECTANVNCLAGERCFQSSQCL</sequence>
<accession>A0AAW0MNR8</accession>
<dbReference type="Proteomes" id="UP001460270">
    <property type="component" value="Unassembled WGS sequence"/>
</dbReference>
<dbReference type="Gene3D" id="2.10.60.10">
    <property type="entry name" value="CD59"/>
    <property type="match status" value="1"/>
</dbReference>